<dbReference type="AlphaFoldDB" id="N9Q860"/>
<name>N9Q860_9GAMM</name>
<dbReference type="Proteomes" id="UP000013173">
    <property type="component" value="Unassembled WGS sequence"/>
</dbReference>
<sequence>MRIDDTYPRNYTELTVEQIENGFTIVPNPEVDQCFSAITICTHIVNNNIHQLYQLNGLKHIKRVFDKELDNLLKTMTSFMEVQEPSRFDCEHRQVFLKVFKETVEPYLQGYDEYAFWQRQPSFTYYKLDKDGNTVSQKEWAELVNDLVYALSKYLNDPSFKQKQAERQRKSEHQYERAKYLVDALRAQYSKLLILRVDLCWKNQNLDELNLKQLKSTLSAFFKRFHHDPALPKIVGYIWKLEFGQKKGYHYHCLFFLNGNKYQNDAYYAEQIGAYWCKFTQGHGFYFNCNRNRLAYRNLAIGMAKHTDQTMFDNLDKVLGYICKQDQFIIDKHLSEIEVLRTFQTSAIPKPNDKAIGRPRGNSLPDIGISKNTELTTTP</sequence>
<evidence type="ECO:0000313" key="3">
    <source>
        <dbReference type="EMBL" id="ENX23102.1"/>
    </source>
</evidence>
<evidence type="ECO:0000313" key="4">
    <source>
        <dbReference type="Proteomes" id="UP000013173"/>
    </source>
</evidence>
<dbReference type="InterPro" id="IPR057271">
    <property type="entry name" value="YagK_YfjJ_C"/>
</dbReference>
<dbReference type="OrthoDB" id="8592743at2"/>
<dbReference type="RefSeq" id="WP_005258428.1">
    <property type="nucleotide sequence ID" value="NZ_BMDR01000004.1"/>
</dbReference>
<dbReference type="Pfam" id="PF11726">
    <property type="entry name" value="YagK_YfjJ_C"/>
    <property type="match status" value="1"/>
</dbReference>
<proteinExistence type="predicted"/>
<feature type="region of interest" description="Disordered" evidence="1">
    <location>
        <begin position="350"/>
        <end position="379"/>
    </location>
</feature>
<protein>
    <recommendedName>
        <fullName evidence="2">YagK/YfjJ C-terminal domain-containing protein</fullName>
    </recommendedName>
</protein>
<gene>
    <name evidence="3" type="ORF">F892_02345</name>
</gene>
<organism evidence="3 4">
    <name type="scientific">Acinetobacter vivianii</name>
    <dbReference type="NCBI Taxonomy" id="1776742"/>
    <lineage>
        <taxon>Bacteria</taxon>
        <taxon>Pseudomonadati</taxon>
        <taxon>Pseudomonadota</taxon>
        <taxon>Gammaproteobacteria</taxon>
        <taxon>Moraxellales</taxon>
        <taxon>Moraxellaceae</taxon>
        <taxon>Acinetobacter</taxon>
    </lineage>
</organism>
<dbReference type="HOGENOM" id="CLU_065306_0_0_6"/>
<feature type="domain" description="YagK/YfjJ C-terminal" evidence="2">
    <location>
        <begin position="188"/>
        <end position="280"/>
    </location>
</feature>
<evidence type="ECO:0000256" key="1">
    <source>
        <dbReference type="SAM" id="MobiDB-lite"/>
    </source>
</evidence>
<accession>N9Q860</accession>
<comment type="caution">
    <text evidence="3">The sequence shown here is derived from an EMBL/GenBank/DDBJ whole genome shotgun (WGS) entry which is preliminary data.</text>
</comment>
<dbReference type="PATRIC" id="fig|1217706.3.peg.2284"/>
<feature type="compositionally biased region" description="Polar residues" evidence="1">
    <location>
        <begin position="370"/>
        <end position="379"/>
    </location>
</feature>
<dbReference type="EMBL" id="APRW01000009">
    <property type="protein sequence ID" value="ENX23102.1"/>
    <property type="molecule type" value="Genomic_DNA"/>
</dbReference>
<dbReference type="GeneID" id="303683891"/>
<reference evidence="3 4" key="1">
    <citation type="submission" date="2013-02" db="EMBL/GenBank/DDBJ databases">
        <title>The Genome Sequence of Acinetobacter sp. NIPH 2168.</title>
        <authorList>
            <consortium name="The Broad Institute Genome Sequencing Platform"/>
            <consortium name="The Broad Institute Genome Sequencing Center for Infectious Disease"/>
            <person name="Cerqueira G."/>
            <person name="Feldgarden M."/>
            <person name="Courvalin P."/>
            <person name="Perichon B."/>
            <person name="Grillot-Courvalin C."/>
            <person name="Clermont D."/>
            <person name="Rocha E."/>
            <person name="Yoon E.-J."/>
            <person name="Nemec A."/>
            <person name="Walker B."/>
            <person name="Young S.K."/>
            <person name="Zeng Q."/>
            <person name="Gargeya S."/>
            <person name="Fitzgerald M."/>
            <person name="Haas B."/>
            <person name="Abouelleil A."/>
            <person name="Alvarado L."/>
            <person name="Arachchi H.M."/>
            <person name="Berlin A.M."/>
            <person name="Chapman S.B."/>
            <person name="Dewar J."/>
            <person name="Goldberg J."/>
            <person name="Griggs A."/>
            <person name="Gujja S."/>
            <person name="Hansen M."/>
            <person name="Howarth C."/>
            <person name="Imamovic A."/>
            <person name="Larimer J."/>
            <person name="McCowan C."/>
            <person name="Murphy C."/>
            <person name="Neiman D."/>
            <person name="Pearson M."/>
            <person name="Priest M."/>
            <person name="Roberts A."/>
            <person name="Saif S."/>
            <person name="Shea T."/>
            <person name="Sisk P."/>
            <person name="Sykes S."/>
            <person name="Wortman J."/>
            <person name="Nusbaum C."/>
            <person name="Birren B."/>
        </authorList>
    </citation>
    <scope>NUCLEOTIDE SEQUENCE [LARGE SCALE GENOMIC DNA]</scope>
    <source>
        <strain evidence="3 4">NIPH 2168</strain>
    </source>
</reference>
<evidence type="ECO:0000259" key="2">
    <source>
        <dbReference type="Pfam" id="PF11726"/>
    </source>
</evidence>
<keyword evidence="4" id="KW-1185">Reference proteome</keyword>